<feature type="region of interest" description="Disordered" evidence="1">
    <location>
        <begin position="428"/>
        <end position="447"/>
    </location>
</feature>
<reference evidence="3" key="1">
    <citation type="submission" date="2013-09" db="EMBL/GenBank/DDBJ databases">
        <title>The Genome Sequence of Anopheles maculatus species B.</title>
        <authorList>
            <consortium name="The Broad Institute Genomics Platform"/>
            <person name="Neafsey D.E."/>
            <person name="Besansky N."/>
            <person name="Howell P."/>
            <person name="Walton C."/>
            <person name="Young S.K."/>
            <person name="Zeng Q."/>
            <person name="Gargeya S."/>
            <person name="Fitzgerald M."/>
            <person name="Haas B."/>
            <person name="Abouelleil A."/>
            <person name="Allen A.W."/>
            <person name="Alvarado L."/>
            <person name="Arachchi H.M."/>
            <person name="Berlin A.M."/>
            <person name="Chapman S.B."/>
            <person name="Gainer-Dewar J."/>
            <person name="Goldberg J."/>
            <person name="Griggs A."/>
            <person name="Gujja S."/>
            <person name="Hansen M."/>
            <person name="Howarth C."/>
            <person name="Imamovic A."/>
            <person name="Ireland A."/>
            <person name="Larimer J."/>
            <person name="McCowan C."/>
            <person name="Murphy C."/>
            <person name="Pearson M."/>
            <person name="Poon T.W."/>
            <person name="Priest M."/>
            <person name="Roberts A."/>
            <person name="Saif S."/>
            <person name="Shea T."/>
            <person name="Sisk P."/>
            <person name="Sykes S."/>
            <person name="Wortman J."/>
            <person name="Nusbaum C."/>
            <person name="Birren B."/>
        </authorList>
    </citation>
    <scope>NUCLEOTIDE SEQUENCE [LARGE SCALE GENOMIC DNA]</scope>
    <source>
        <strain evidence="3">maculatus3</strain>
    </source>
</reference>
<name>A0A182T2F7_9DIPT</name>
<dbReference type="EnsemblMetazoa" id="AMAM018272-RA">
    <property type="protein sequence ID" value="AMAM018272-PA"/>
    <property type="gene ID" value="AMAM018272"/>
</dbReference>
<evidence type="ECO:0000313" key="3">
    <source>
        <dbReference type="Proteomes" id="UP000075901"/>
    </source>
</evidence>
<sequence>MERLAENDRQNEEKERRYRSLITDLIRYFGQDTGDCSKKRDLKHHLPALDILNLPDDVKAFIQQAAFHRSKRRKERTRSAVMQDQECQTVGVEMRNSSNNTDPSLPVRPAVRDCGTDAFEEVPKQQPKEQTVSKTFCDKATMHSMSTITRATCTSVFIKRVDVGVNFPEVTLKSVDEILRECVPLPPLLLTPITDILPLYESVGTQTDQPDPSAEKPALTTCGTMTNLKNIRKRIDYRTAEQQYATSMAEQLFGKIKQEDYPASGFGFEPHDTFGSMHPHLSTIWRLLGESIFMLMSSGRRFDNQCYNMLNEQLTTIRDMLEADGRRESELMSTMFSNVRATVVAAAGYGKDRGTTVPVGANVLPNSSNSSSSSSTVLPDRRPATVLDDCGVVMDVEKEIETVSAVSATKEISNNEEAVATVVLVEPESRSPERQIIPNLSSGSKID</sequence>
<evidence type="ECO:0000313" key="2">
    <source>
        <dbReference type="EnsemblMetazoa" id="AMAM018272-PA"/>
    </source>
</evidence>
<keyword evidence="3" id="KW-1185">Reference proteome</keyword>
<organism evidence="2 3">
    <name type="scientific">Anopheles maculatus</name>
    <dbReference type="NCBI Taxonomy" id="74869"/>
    <lineage>
        <taxon>Eukaryota</taxon>
        <taxon>Metazoa</taxon>
        <taxon>Ecdysozoa</taxon>
        <taxon>Arthropoda</taxon>
        <taxon>Hexapoda</taxon>
        <taxon>Insecta</taxon>
        <taxon>Pterygota</taxon>
        <taxon>Neoptera</taxon>
        <taxon>Endopterygota</taxon>
        <taxon>Diptera</taxon>
        <taxon>Nematocera</taxon>
        <taxon>Culicoidea</taxon>
        <taxon>Culicidae</taxon>
        <taxon>Anophelinae</taxon>
        <taxon>Anopheles</taxon>
        <taxon>Anopheles maculatus group</taxon>
    </lineage>
</organism>
<proteinExistence type="predicted"/>
<feature type="region of interest" description="Disordered" evidence="1">
    <location>
        <begin position="362"/>
        <end position="382"/>
    </location>
</feature>
<feature type="compositionally biased region" description="Polar residues" evidence="1">
    <location>
        <begin position="438"/>
        <end position="447"/>
    </location>
</feature>
<dbReference type="VEuPathDB" id="VectorBase:AMAM018272"/>
<dbReference type="AlphaFoldDB" id="A0A182T2F7"/>
<accession>A0A182T2F7</accession>
<dbReference type="Proteomes" id="UP000075901">
    <property type="component" value="Unassembled WGS sequence"/>
</dbReference>
<feature type="compositionally biased region" description="Low complexity" evidence="1">
    <location>
        <begin position="366"/>
        <end position="375"/>
    </location>
</feature>
<reference evidence="2" key="2">
    <citation type="submission" date="2020-05" db="UniProtKB">
        <authorList>
            <consortium name="EnsemblMetazoa"/>
        </authorList>
    </citation>
    <scope>IDENTIFICATION</scope>
    <source>
        <strain evidence="2">maculatus3</strain>
    </source>
</reference>
<protein>
    <submittedName>
        <fullName evidence="2">Uncharacterized protein</fullName>
    </submittedName>
</protein>
<evidence type="ECO:0000256" key="1">
    <source>
        <dbReference type="SAM" id="MobiDB-lite"/>
    </source>
</evidence>